<dbReference type="RefSeq" id="WP_045164406.1">
    <property type="nucleotide sequence ID" value="NZ_JYHV01000038.1"/>
</dbReference>
<sequence>MYCSNRLRAGRDSQRGQLYLLTTTTSDRHQVFSDVALGTLVVAEFKAAHMDGWVNSLAWVVMPDHFHWLIELGDSSLEQLMRRIKTNSARGINRRRNTSGPLWQAGYHDRALRGEDDLQAVARYVVPLRARLVKRLGDYPLLDAVWL</sequence>
<protein>
    <submittedName>
        <fullName evidence="2">Transposase</fullName>
    </submittedName>
</protein>
<dbReference type="SUPFAM" id="SSF143422">
    <property type="entry name" value="Transposase IS200-like"/>
    <property type="match status" value="1"/>
</dbReference>
<evidence type="ECO:0000259" key="1">
    <source>
        <dbReference type="SMART" id="SM01321"/>
    </source>
</evidence>
<reference evidence="2 3" key="1">
    <citation type="submission" date="2015-02" db="EMBL/GenBank/DDBJ databases">
        <title>Draft genome sequence of Pseudomonas stutzeri NT0128 isolated from wheat (Triticum turgidum) rhizosphere.</title>
        <authorList>
            <person name="Tovi N."/>
            <person name="Frenk S."/>
            <person name="Hadar Y."/>
            <person name="Minz D."/>
        </authorList>
    </citation>
    <scope>NUCLEOTIDE SEQUENCE [LARGE SCALE GENOMIC DNA]</scope>
    <source>
        <strain evidence="2 3">NT0128</strain>
    </source>
</reference>
<dbReference type="AlphaFoldDB" id="A0A0D9AEI6"/>
<name>A0A0D9AEI6_STUST</name>
<feature type="domain" description="Transposase IS200-like" evidence="1">
    <location>
        <begin position="14"/>
        <end position="128"/>
    </location>
</feature>
<organism evidence="2 3">
    <name type="scientific">Stutzerimonas stutzeri</name>
    <name type="common">Pseudomonas stutzeri</name>
    <dbReference type="NCBI Taxonomy" id="316"/>
    <lineage>
        <taxon>Bacteria</taxon>
        <taxon>Pseudomonadati</taxon>
        <taxon>Pseudomonadota</taxon>
        <taxon>Gammaproteobacteria</taxon>
        <taxon>Pseudomonadales</taxon>
        <taxon>Pseudomonadaceae</taxon>
        <taxon>Stutzerimonas</taxon>
    </lineage>
</organism>
<dbReference type="InterPro" id="IPR002686">
    <property type="entry name" value="Transposase_17"/>
</dbReference>
<comment type="caution">
    <text evidence="2">The sequence shown here is derived from an EMBL/GenBank/DDBJ whole genome shotgun (WGS) entry which is preliminary data.</text>
</comment>
<accession>A0A0D9AEI6</accession>
<evidence type="ECO:0000313" key="2">
    <source>
        <dbReference type="EMBL" id="KJH79139.1"/>
    </source>
</evidence>
<dbReference type="EMBL" id="JYHV01000038">
    <property type="protein sequence ID" value="KJH79139.1"/>
    <property type="molecule type" value="Genomic_DNA"/>
</dbReference>
<dbReference type="GO" id="GO:0004803">
    <property type="term" value="F:transposase activity"/>
    <property type="evidence" value="ECO:0007669"/>
    <property type="project" value="InterPro"/>
</dbReference>
<dbReference type="GO" id="GO:0006313">
    <property type="term" value="P:DNA transposition"/>
    <property type="evidence" value="ECO:0007669"/>
    <property type="project" value="InterPro"/>
</dbReference>
<dbReference type="PANTHER" id="PTHR36966">
    <property type="entry name" value="REP-ASSOCIATED TYROSINE TRANSPOSASE"/>
    <property type="match status" value="1"/>
</dbReference>
<dbReference type="InterPro" id="IPR036515">
    <property type="entry name" value="Transposase_17_sf"/>
</dbReference>
<dbReference type="Proteomes" id="UP000032487">
    <property type="component" value="Unassembled WGS sequence"/>
</dbReference>
<dbReference type="Pfam" id="PF01797">
    <property type="entry name" value="Y1_Tnp"/>
    <property type="match status" value="1"/>
</dbReference>
<dbReference type="Gene3D" id="3.30.70.1290">
    <property type="entry name" value="Transposase IS200-like"/>
    <property type="match status" value="1"/>
</dbReference>
<dbReference type="GO" id="GO:0043565">
    <property type="term" value="F:sequence-specific DNA binding"/>
    <property type="evidence" value="ECO:0007669"/>
    <property type="project" value="TreeGrafter"/>
</dbReference>
<dbReference type="OrthoDB" id="9791101at2"/>
<evidence type="ECO:0000313" key="3">
    <source>
        <dbReference type="Proteomes" id="UP000032487"/>
    </source>
</evidence>
<dbReference type="SMART" id="SM01321">
    <property type="entry name" value="Y1_Tnp"/>
    <property type="match status" value="1"/>
</dbReference>
<dbReference type="InterPro" id="IPR052715">
    <property type="entry name" value="RAYT_transposase"/>
</dbReference>
<gene>
    <name evidence="2" type="ORF">UF78_22165</name>
</gene>
<dbReference type="PATRIC" id="fig|316.101.peg.3339"/>
<proteinExistence type="predicted"/>
<dbReference type="PANTHER" id="PTHR36966:SF1">
    <property type="entry name" value="REP-ASSOCIATED TYROSINE TRANSPOSASE"/>
    <property type="match status" value="1"/>
</dbReference>
<dbReference type="NCBIfam" id="NF047646">
    <property type="entry name" value="REP_Tyr_transpos"/>
    <property type="match status" value="1"/>
</dbReference>